<evidence type="ECO:0000313" key="2">
    <source>
        <dbReference type="Proteomes" id="UP001154282"/>
    </source>
</evidence>
<accession>A0AAV0MT72</accession>
<dbReference type="AlphaFoldDB" id="A0AAV0MT72"/>
<dbReference type="EMBL" id="CAMGYJ010000007">
    <property type="protein sequence ID" value="CAI0449492.1"/>
    <property type="molecule type" value="Genomic_DNA"/>
</dbReference>
<protein>
    <recommendedName>
        <fullName evidence="3">RNase H type-1 domain-containing protein</fullName>
    </recommendedName>
</protein>
<comment type="caution">
    <text evidence="1">The sequence shown here is derived from an EMBL/GenBank/DDBJ whole genome shotgun (WGS) entry which is preliminary data.</text>
</comment>
<name>A0AAV0MT72_9ROSI</name>
<evidence type="ECO:0008006" key="3">
    <source>
        <dbReference type="Google" id="ProtNLM"/>
    </source>
</evidence>
<reference evidence="1" key="1">
    <citation type="submission" date="2022-08" db="EMBL/GenBank/DDBJ databases">
        <authorList>
            <person name="Gutierrez-Valencia J."/>
        </authorList>
    </citation>
    <scope>NUCLEOTIDE SEQUENCE</scope>
</reference>
<proteinExistence type="predicted"/>
<sequence>MEGKKFSAQGLMCRINAWFSIIRNAPQFVKSASLKAMRDIRTRDIAWKPPPAGWIQLQSDGSVHSGTGKAAAGGLLRDHLADAAVIWEAARLPVLN</sequence>
<keyword evidence="2" id="KW-1185">Reference proteome</keyword>
<organism evidence="1 2">
    <name type="scientific">Linum tenue</name>
    <dbReference type="NCBI Taxonomy" id="586396"/>
    <lineage>
        <taxon>Eukaryota</taxon>
        <taxon>Viridiplantae</taxon>
        <taxon>Streptophyta</taxon>
        <taxon>Embryophyta</taxon>
        <taxon>Tracheophyta</taxon>
        <taxon>Spermatophyta</taxon>
        <taxon>Magnoliopsida</taxon>
        <taxon>eudicotyledons</taxon>
        <taxon>Gunneridae</taxon>
        <taxon>Pentapetalae</taxon>
        <taxon>rosids</taxon>
        <taxon>fabids</taxon>
        <taxon>Malpighiales</taxon>
        <taxon>Linaceae</taxon>
        <taxon>Linum</taxon>
    </lineage>
</organism>
<dbReference type="Proteomes" id="UP001154282">
    <property type="component" value="Unassembled WGS sequence"/>
</dbReference>
<gene>
    <name evidence="1" type="ORF">LITE_LOCUS30203</name>
</gene>
<evidence type="ECO:0000313" key="1">
    <source>
        <dbReference type="EMBL" id="CAI0449492.1"/>
    </source>
</evidence>